<dbReference type="eggNOG" id="ENOG502RBHB">
    <property type="taxonomic scope" value="Eukaryota"/>
</dbReference>
<protein>
    <recommendedName>
        <fullName evidence="4">GSKIP domain-containing protein</fullName>
    </recommendedName>
</protein>
<dbReference type="EMBL" id="AMBO01000396">
    <property type="protein sequence ID" value="EKC98142.1"/>
    <property type="molecule type" value="Genomic_DNA"/>
</dbReference>
<dbReference type="Proteomes" id="UP000006757">
    <property type="component" value="Unassembled WGS sequence"/>
</dbReference>
<dbReference type="InParanoid" id="K1VNC1"/>
<organism evidence="2 3">
    <name type="scientific">Trichosporon asahii var. asahii (strain CBS 8904)</name>
    <name type="common">Yeast</name>
    <dbReference type="NCBI Taxonomy" id="1220162"/>
    <lineage>
        <taxon>Eukaryota</taxon>
        <taxon>Fungi</taxon>
        <taxon>Dikarya</taxon>
        <taxon>Basidiomycota</taxon>
        <taxon>Agaricomycotina</taxon>
        <taxon>Tremellomycetes</taxon>
        <taxon>Trichosporonales</taxon>
        <taxon>Trichosporonaceae</taxon>
        <taxon>Trichosporon</taxon>
    </lineage>
</organism>
<keyword evidence="3" id="KW-1185">Reference proteome</keyword>
<proteinExistence type="predicted"/>
<sequence>MHHPDSPPPDNILEDPLGELDAALKSHAFGLASYQLRPEVSYPRTDDEKAKVRDEAKAEGHTPEGVAGRAHLVLLNGEGEADILLDQRGYTVSHPNTCLEHSGAGSCGGRWLIVQIEKTTAQQPLLSSTFESLDALLIALSPAYQEAMQEELLRRFEGGVSSRFNYDDEEVVEEPKWIN</sequence>
<evidence type="ECO:0000256" key="1">
    <source>
        <dbReference type="SAM" id="MobiDB-lite"/>
    </source>
</evidence>
<dbReference type="OMA" id="VGMCRVG"/>
<dbReference type="SUPFAM" id="SSF103107">
    <property type="entry name" value="Hypothetical protein c14orf129, hspc210"/>
    <property type="match status" value="1"/>
</dbReference>
<name>K1VNC1_TRIAC</name>
<evidence type="ECO:0000313" key="3">
    <source>
        <dbReference type="Proteomes" id="UP000006757"/>
    </source>
</evidence>
<evidence type="ECO:0000313" key="2">
    <source>
        <dbReference type="EMBL" id="EKC98142.1"/>
    </source>
</evidence>
<feature type="region of interest" description="Disordered" evidence="1">
    <location>
        <begin position="40"/>
        <end position="63"/>
    </location>
</feature>
<reference evidence="2 3" key="1">
    <citation type="journal article" date="2012" name="Eukaryot. Cell">
        <title>Genome sequence of the Trichosporon asahii environmental strain CBS 8904.</title>
        <authorList>
            <person name="Yang R.Y."/>
            <person name="Li H.T."/>
            <person name="Zhu H."/>
            <person name="Zhou G.P."/>
            <person name="Wang M."/>
            <person name="Wang L."/>
        </authorList>
    </citation>
    <scope>NUCLEOTIDE SEQUENCE [LARGE SCALE GENOMIC DNA]</scope>
    <source>
        <strain evidence="2 3">CBS 8904</strain>
    </source>
</reference>
<accession>K1VNC1</accession>
<dbReference type="OrthoDB" id="5804279at2759"/>
<evidence type="ECO:0008006" key="4">
    <source>
        <dbReference type="Google" id="ProtNLM"/>
    </source>
</evidence>
<dbReference type="InterPro" id="IPR023231">
    <property type="entry name" value="GSKIP_dom_sf"/>
</dbReference>
<gene>
    <name evidence="2" type="ORF">A1Q2_07553</name>
</gene>
<dbReference type="Gene3D" id="3.30.2280.10">
    <property type="entry name" value="Hypothetical protein (hspc210)"/>
    <property type="match status" value="1"/>
</dbReference>
<dbReference type="AlphaFoldDB" id="K1VNC1"/>
<dbReference type="HOGENOM" id="CLU_1504505_0_0_1"/>
<feature type="compositionally biased region" description="Basic and acidic residues" evidence="1">
    <location>
        <begin position="44"/>
        <end position="62"/>
    </location>
</feature>
<comment type="caution">
    <text evidence="2">The sequence shown here is derived from an EMBL/GenBank/DDBJ whole genome shotgun (WGS) entry which is preliminary data.</text>
</comment>